<keyword evidence="1 4" id="KW-0349">Heme</keyword>
<sequence>MWQPPDSTTIPAGTAGDMIRYGHTLISETARYLGPKGSVLQLSNGMNCQNCHLEAGTKPFGNNYSRVASVYPLFRARSNSRETIYKRISDCFERSLNGTAPDSSSREMIAIKAYIEWLGSEVTKDTPPTGAGIKKVPLLARAADPKKGRLVYQQQCSSCHGAGGEGQLQPDKVAYLYPPLWGPASYNDGAGIYRLFNLAGYVKYNMPFGVDYNSARLSDEEAWDVAAYINSMPRPHKDQGGDWHDLRQKPIDFPFGPYADAFSEQQHKYGPYQHMHP</sequence>
<dbReference type="InterPro" id="IPR051459">
    <property type="entry name" value="Cytochrome_c-type_DH"/>
</dbReference>
<accession>A0ABT3IVQ3</accession>
<dbReference type="Proteomes" id="UP001207742">
    <property type="component" value="Unassembled WGS sequence"/>
</dbReference>
<protein>
    <submittedName>
        <fullName evidence="6">C-type cytochrome</fullName>
    </submittedName>
</protein>
<dbReference type="InterPro" id="IPR036909">
    <property type="entry name" value="Cyt_c-like_dom_sf"/>
</dbReference>
<evidence type="ECO:0000256" key="4">
    <source>
        <dbReference type="PROSITE-ProRule" id="PRU00433"/>
    </source>
</evidence>
<dbReference type="Gene3D" id="1.10.760.10">
    <property type="entry name" value="Cytochrome c-like domain"/>
    <property type="match status" value="2"/>
</dbReference>
<evidence type="ECO:0000256" key="1">
    <source>
        <dbReference type="ARBA" id="ARBA00022617"/>
    </source>
</evidence>
<dbReference type="EMBL" id="JAPDNS010000002">
    <property type="protein sequence ID" value="MCW3488058.1"/>
    <property type="molecule type" value="Genomic_DNA"/>
</dbReference>
<evidence type="ECO:0000259" key="5">
    <source>
        <dbReference type="PROSITE" id="PS51007"/>
    </source>
</evidence>
<dbReference type="InterPro" id="IPR009056">
    <property type="entry name" value="Cyt_c-like_dom"/>
</dbReference>
<dbReference type="PROSITE" id="PS51007">
    <property type="entry name" value="CYTC"/>
    <property type="match status" value="1"/>
</dbReference>
<dbReference type="Pfam" id="PF00034">
    <property type="entry name" value="Cytochrom_C"/>
    <property type="match status" value="1"/>
</dbReference>
<comment type="caution">
    <text evidence="6">The sequence shown here is derived from an EMBL/GenBank/DDBJ whole genome shotgun (WGS) entry which is preliminary data.</text>
</comment>
<evidence type="ECO:0000313" key="7">
    <source>
        <dbReference type="Proteomes" id="UP001207742"/>
    </source>
</evidence>
<keyword evidence="7" id="KW-1185">Reference proteome</keyword>
<reference evidence="6 7" key="1">
    <citation type="submission" date="2022-10" db="EMBL/GenBank/DDBJ databases">
        <title>Chitinophaga nivalis PC15 sp. nov., isolated from Pyeongchang county, South Korea.</title>
        <authorList>
            <person name="Trinh H.N."/>
        </authorList>
    </citation>
    <scope>NUCLEOTIDE SEQUENCE [LARGE SCALE GENOMIC DNA]</scope>
    <source>
        <strain evidence="6 7">PC14</strain>
    </source>
</reference>
<organism evidence="6 7">
    <name type="scientific">Chitinophaga nivalis</name>
    <dbReference type="NCBI Taxonomy" id="2991709"/>
    <lineage>
        <taxon>Bacteria</taxon>
        <taxon>Pseudomonadati</taxon>
        <taxon>Bacteroidota</taxon>
        <taxon>Chitinophagia</taxon>
        <taxon>Chitinophagales</taxon>
        <taxon>Chitinophagaceae</taxon>
        <taxon>Chitinophaga</taxon>
    </lineage>
</organism>
<dbReference type="PANTHER" id="PTHR35008">
    <property type="entry name" value="BLL4482 PROTEIN-RELATED"/>
    <property type="match status" value="1"/>
</dbReference>
<evidence type="ECO:0000313" key="6">
    <source>
        <dbReference type="EMBL" id="MCW3488058.1"/>
    </source>
</evidence>
<keyword evidence="2 4" id="KW-0479">Metal-binding</keyword>
<evidence type="ECO:0000256" key="2">
    <source>
        <dbReference type="ARBA" id="ARBA00022723"/>
    </source>
</evidence>
<name>A0ABT3IVQ3_9BACT</name>
<dbReference type="RefSeq" id="WP_264734865.1">
    <property type="nucleotide sequence ID" value="NZ_JAPDNR010000001.1"/>
</dbReference>
<gene>
    <name evidence="6" type="ORF">OL497_29465</name>
</gene>
<dbReference type="SUPFAM" id="SSF46626">
    <property type="entry name" value="Cytochrome c"/>
    <property type="match status" value="2"/>
</dbReference>
<dbReference type="PANTHER" id="PTHR35008:SF9">
    <property type="entry name" value="CYTOCHROME C DOMAIN-CONTAINING PROTEIN"/>
    <property type="match status" value="1"/>
</dbReference>
<keyword evidence="3 4" id="KW-0408">Iron</keyword>
<proteinExistence type="predicted"/>
<feature type="domain" description="Cytochrome c" evidence="5">
    <location>
        <begin position="143"/>
        <end position="233"/>
    </location>
</feature>
<evidence type="ECO:0000256" key="3">
    <source>
        <dbReference type="ARBA" id="ARBA00023004"/>
    </source>
</evidence>